<dbReference type="GO" id="GO:0000774">
    <property type="term" value="F:adenyl-nucleotide exchange factor activity"/>
    <property type="evidence" value="ECO:0007669"/>
    <property type="project" value="TreeGrafter"/>
</dbReference>
<name>A0AAX4PGY0_9CHLO</name>
<evidence type="ECO:0000313" key="6">
    <source>
        <dbReference type="Proteomes" id="UP001472866"/>
    </source>
</evidence>
<dbReference type="InterPro" id="IPR036533">
    <property type="entry name" value="BAG_dom_sf"/>
</dbReference>
<dbReference type="InterPro" id="IPR029071">
    <property type="entry name" value="Ubiquitin-like_domsf"/>
</dbReference>
<dbReference type="PROSITE" id="PS50053">
    <property type="entry name" value="UBIQUITIN_2"/>
    <property type="match status" value="1"/>
</dbReference>
<dbReference type="SUPFAM" id="SSF63491">
    <property type="entry name" value="BAG domain"/>
    <property type="match status" value="1"/>
</dbReference>
<dbReference type="InterPro" id="IPR039773">
    <property type="entry name" value="BAG_chaperone_regulator"/>
</dbReference>
<dbReference type="AlphaFoldDB" id="A0AAX4PGY0"/>
<protein>
    <submittedName>
        <fullName evidence="5">BAG family molecular chaperone regulator</fullName>
    </submittedName>
</protein>
<evidence type="ECO:0000259" key="3">
    <source>
        <dbReference type="PROSITE" id="PS50053"/>
    </source>
</evidence>
<dbReference type="SMART" id="SM00264">
    <property type="entry name" value="BAG"/>
    <property type="match status" value="1"/>
</dbReference>
<dbReference type="SUPFAM" id="SSF54236">
    <property type="entry name" value="Ubiquitin-like"/>
    <property type="match status" value="1"/>
</dbReference>
<dbReference type="EMBL" id="CP151511">
    <property type="protein sequence ID" value="WZN65188.1"/>
    <property type="molecule type" value="Genomic_DNA"/>
</dbReference>
<feature type="domain" description="Ubiquitin-like" evidence="3">
    <location>
        <begin position="1"/>
        <end position="69"/>
    </location>
</feature>
<dbReference type="GO" id="GO:0051087">
    <property type="term" value="F:protein-folding chaperone binding"/>
    <property type="evidence" value="ECO:0007669"/>
    <property type="project" value="InterPro"/>
</dbReference>
<sequence>MRVTIAYKGKEYDFDANAESSIADVKREVEPVTKLPPEALKVFFRGRPRRDDDKLVLLGVKQFQKLVIVGNPNWNPPQPEGAAPATTSGGAKTKLDEILDAIKPLESEAMAAVSAGSATTATQKARLQELLTQKMLQLDSVEVQGSDGREKRKRAIQSIERLCTDIENMGD</sequence>
<keyword evidence="1" id="KW-0143">Chaperone</keyword>
<dbReference type="Pfam" id="PF02179">
    <property type="entry name" value="BAG"/>
    <property type="match status" value="1"/>
</dbReference>
<feature type="region of interest" description="Disordered" evidence="2">
    <location>
        <begin position="71"/>
        <end position="90"/>
    </location>
</feature>
<dbReference type="Gene3D" id="1.20.58.120">
    <property type="entry name" value="BAG domain"/>
    <property type="match status" value="1"/>
</dbReference>
<keyword evidence="6" id="KW-1185">Reference proteome</keyword>
<evidence type="ECO:0000256" key="1">
    <source>
        <dbReference type="ARBA" id="ARBA00023186"/>
    </source>
</evidence>
<feature type="domain" description="BAG" evidence="4">
    <location>
        <begin position="123"/>
        <end position="170"/>
    </location>
</feature>
<proteinExistence type="predicted"/>
<reference evidence="5 6" key="1">
    <citation type="submission" date="2024-03" db="EMBL/GenBank/DDBJ databases">
        <title>Complete genome sequence of the green alga Chloropicon roscoffensis RCC1871.</title>
        <authorList>
            <person name="Lemieux C."/>
            <person name="Pombert J.-F."/>
            <person name="Otis C."/>
            <person name="Turmel M."/>
        </authorList>
    </citation>
    <scope>NUCLEOTIDE SEQUENCE [LARGE SCALE GENOMIC DNA]</scope>
    <source>
        <strain evidence="5 6">RCC1871</strain>
    </source>
</reference>
<dbReference type="PANTHER" id="PTHR12329">
    <property type="entry name" value="BCL2-ASSOCIATED ATHANOGENE"/>
    <property type="match status" value="1"/>
</dbReference>
<accession>A0AAX4PGY0</accession>
<dbReference type="Gene3D" id="3.10.20.90">
    <property type="entry name" value="Phosphatidylinositol 3-kinase Catalytic Subunit, Chain A, domain 1"/>
    <property type="match status" value="1"/>
</dbReference>
<dbReference type="PANTHER" id="PTHR12329:SF16">
    <property type="entry name" value="BAG FAMILY MOLECULAR CHAPERONE REGULATOR 1"/>
    <property type="match status" value="1"/>
</dbReference>
<organism evidence="5 6">
    <name type="scientific">Chloropicon roscoffensis</name>
    <dbReference type="NCBI Taxonomy" id="1461544"/>
    <lineage>
        <taxon>Eukaryota</taxon>
        <taxon>Viridiplantae</taxon>
        <taxon>Chlorophyta</taxon>
        <taxon>Chloropicophyceae</taxon>
        <taxon>Chloropicales</taxon>
        <taxon>Chloropicaceae</taxon>
        <taxon>Chloropicon</taxon>
    </lineage>
</organism>
<dbReference type="InterPro" id="IPR000626">
    <property type="entry name" value="Ubiquitin-like_dom"/>
</dbReference>
<evidence type="ECO:0000256" key="2">
    <source>
        <dbReference type="SAM" id="MobiDB-lite"/>
    </source>
</evidence>
<gene>
    <name evidence="5" type="ORF">HKI87_11g67450</name>
</gene>
<evidence type="ECO:0000313" key="5">
    <source>
        <dbReference type="EMBL" id="WZN65188.1"/>
    </source>
</evidence>
<dbReference type="Proteomes" id="UP001472866">
    <property type="component" value="Chromosome 11"/>
</dbReference>
<dbReference type="GO" id="GO:0050821">
    <property type="term" value="P:protein stabilization"/>
    <property type="evidence" value="ECO:0007669"/>
    <property type="project" value="TreeGrafter"/>
</dbReference>
<evidence type="ECO:0000259" key="4">
    <source>
        <dbReference type="PROSITE" id="PS51035"/>
    </source>
</evidence>
<dbReference type="GO" id="GO:0005737">
    <property type="term" value="C:cytoplasm"/>
    <property type="evidence" value="ECO:0007669"/>
    <property type="project" value="TreeGrafter"/>
</dbReference>
<dbReference type="Pfam" id="PF00240">
    <property type="entry name" value="ubiquitin"/>
    <property type="match status" value="1"/>
</dbReference>
<dbReference type="InterPro" id="IPR003103">
    <property type="entry name" value="BAG_domain"/>
</dbReference>
<dbReference type="PROSITE" id="PS51035">
    <property type="entry name" value="BAG"/>
    <property type="match status" value="1"/>
</dbReference>